<dbReference type="Proteomes" id="UP000467840">
    <property type="component" value="Chromosome 12"/>
</dbReference>
<reference evidence="2 3" key="1">
    <citation type="journal article" date="2020" name="Mol. Plant">
        <title>The Chromosome-Based Rubber Tree Genome Provides New Insights into Spurge Genome Evolution and Rubber Biosynthesis.</title>
        <authorList>
            <person name="Liu J."/>
            <person name="Shi C."/>
            <person name="Shi C.C."/>
            <person name="Li W."/>
            <person name="Zhang Q.J."/>
            <person name="Zhang Y."/>
            <person name="Li K."/>
            <person name="Lu H.F."/>
            <person name="Shi C."/>
            <person name="Zhu S.T."/>
            <person name="Xiao Z.Y."/>
            <person name="Nan H."/>
            <person name="Yue Y."/>
            <person name="Zhu X.G."/>
            <person name="Wu Y."/>
            <person name="Hong X.N."/>
            <person name="Fan G.Y."/>
            <person name="Tong Y."/>
            <person name="Zhang D."/>
            <person name="Mao C.L."/>
            <person name="Liu Y.L."/>
            <person name="Hao S.J."/>
            <person name="Liu W.Q."/>
            <person name="Lv M.Q."/>
            <person name="Zhang H.B."/>
            <person name="Liu Y."/>
            <person name="Hu-Tang G.R."/>
            <person name="Wang J.P."/>
            <person name="Wang J.H."/>
            <person name="Sun Y.H."/>
            <person name="Ni S.B."/>
            <person name="Chen W.B."/>
            <person name="Zhang X.C."/>
            <person name="Jiao Y.N."/>
            <person name="Eichler E.E."/>
            <person name="Li G.H."/>
            <person name="Liu X."/>
            <person name="Gao L.Z."/>
        </authorList>
    </citation>
    <scope>NUCLEOTIDE SEQUENCE [LARGE SCALE GENOMIC DNA]</scope>
    <source>
        <strain evidence="3">cv. GT1</strain>
        <tissue evidence="2">Leaf</tissue>
    </source>
</reference>
<proteinExistence type="predicted"/>
<protein>
    <submittedName>
        <fullName evidence="2">Uncharacterized protein</fullName>
    </submittedName>
</protein>
<evidence type="ECO:0000313" key="3">
    <source>
        <dbReference type="Proteomes" id="UP000467840"/>
    </source>
</evidence>
<organism evidence="2 3">
    <name type="scientific">Hevea brasiliensis</name>
    <name type="common">Para rubber tree</name>
    <name type="synonym">Siphonia brasiliensis</name>
    <dbReference type="NCBI Taxonomy" id="3981"/>
    <lineage>
        <taxon>Eukaryota</taxon>
        <taxon>Viridiplantae</taxon>
        <taxon>Streptophyta</taxon>
        <taxon>Embryophyta</taxon>
        <taxon>Tracheophyta</taxon>
        <taxon>Spermatophyta</taxon>
        <taxon>Magnoliopsida</taxon>
        <taxon>eudicotyledons</taxon>
        <taxon>Gunneridae</taxon>
        <taxon>Pentapetalae</taxon>
        <taxon>rosids</taxon>
        <taxon>fabids</taxon>
        <taxon>Malpighiales</taxon>
        <taxon>Euphorbiaceae</taxon>
        <taxon>Crotonoideae</taxon>
        <taxon>Micrandreae</taxon>
        <taxon>Hevea</taxon>
    </lineage>
</organism>
<dbReference type="SUPFAM" id="SSF53732">
    <property type="entry name" value="Aconitase iron-sulfur domain"/>
    <property type="match status" value="1"/>
</dbReference>
<sequence>MYTAASASASALLRASRARLSSSLSSSITRASAHASSSPPKVSPSSLVNTTQCRSLSFSAAVWPSVPSWSHGVRWQSPVSLRPQIRAVAPVTERFQRKIATMGGGDFGKFYSLPALNDPRIDKLPYSVRILLESAIRNCDKFQVTKEDAEKIIDWENTSPKLVEIPFKPACVLLEDFTGVPAVVDLASMRDAMSNLGGDSNKINPLVSIV</sequence>
<keyword evidence="3" id="KW-1185">Reference proteome</keyword>
<keyword evidence="1" id="KW-0408">Iron</keyword>
<dbReference type="InterPro" id="IPR006249">
    <property type="entry name" value="Aconitase/IRP2"/>
</dbReference>
<gene>
    <name evidence="2" type="ORF">GH714_033068</name>
</gene>
<dbReference type="EMBL" id="JAAGAX010000018">
    <property type="protein sequence ID" value="KAF2284956.1"/>
    <property type="molecule type" value="Genomic_DNA"/>
</dbReference>
<dbReference type="AlphaFoldDB" id="A0A6A6KA05"/>
<comment type="caution">
    <text evidence="2">The sequence shown here is derived from an EMBL/GenBank/DDBJ whole genome shotgun (WGS) entry which is preliminary data.</text>
</comment>
<dbReference type="InterPro" id="IPR036008">
    <property type="entry name" value="Aconitase_4Fe-4S_dom"/>
</dbReference>
<dbReference type="Gene3D" id="3.30.499.10">
    <property type="entry name" value="Aconitase, domain 3"/>
    <property type="match status" value="1"/>
</dbReference>
<evidence type="ECO:0000313" key="2">
    <source>
        <dbReference type="EMBL" id="KAF2284956.1"/>
    </source>
</evidence>
<name>A0A6A6KA05_HEVBR</name>
<dbReference type="InterPro" id="IPR015931">
    <property type="entry name" value="Acnase/IPM_dHydase_lsu_aba_1/3"/>
</dbReference>
<dbReference type="PANTHER" id="PTHR11670">
    <property type="entry name" value="ACONITASE/IRON-RESPONSIVE ELEMENT FAMILY MEMBER"/>
    <property type="match status" value="1"/>
</dbReference>
<accession>A0A6A6KA05</accession>
<evidence type="ECO:0000256" key="1">
    <source>
        <dbReference type="ARBA" id="ARBA00023004"/>
    </source>
</evidence>